<dbReference type="InterPro" id="IPR005569">
    <property type="entry name" value="Arc_DNA-bd_dom"/>
</dbReference>
<evidence type="ECO:0000313" key="2">
    <source>
        <dbReference type="EMBL" id="CUX34295.1"/>
    </source>
</evidence>
<organism evidence="2 3">
    <name type="scientific">Agrobacterium tomkonis CFBP 6623</name>
    <dbReference type="NCBI Taxonomy" id="1183432"/>
    <lineage>
        <taxon>Bacteria</taxon>
        <taxon>Pseudomonadati</taxon>
        <taxon>Pseudomonadota</taxon>
        <taxon>Alphaproteobacteria</taxon>
        <taxon>Hyphomicrobiales</taxon>
        <taxon>Rhizobiaceae</taxon>
        <taxon>Rhizobium/Agrobacterium group</taxon>
        <taxon>Agrobacterium</taxon>
        <taxon>Agrobacterium tumefaciens complex</taxon>
    </lineage>
</organism>
<dbReference type="EMBL" id="FBWK01000037">
    <property type="protein sequence ID" value="CUX34295.1"/>
    <property type="molecule type" value="Genomic_DNA"/>
</dbReference>
<sequence length="133" mass="15081">MSTKKPVDEKISNIPPFGLRMLPDLKERIAQAAEKSGRSMNAEIVSRLEFTLDSHVADEKELRSVVDQVEEYKRLLIEKINNQKGQTALFKSVCHHILSYGDDIPSELTKFAEEMLSIYSVEASDIATDVEKR</sequence>
<dbReference type="InterPro" id="IPR013321">
    <property type="entry name" value="Arc_rbn_hlx_hlx"/>
</dbReference>
<feature type="domain" description="Arc-like DNA binding" evidence="1">
    <location>
        <begin position="13"/>
        <end position="51"/>
    </location>
</feature>
<reference evidence="3" key="1">
    <citation type="submission" date="2016-01" db="EMBL/GenBank/DDBJ databases">
        <authorList>
            <person name="Regsiter A."/>
            <person name="william w."/>
        </authorList>
    </citation>
    <scope>NUCLEOTIDE SEQUENCE [LARGE SCALE GENOMIC DNA]</scope>
    <source>
        <strain evidence="3">CFBP 6623</strain>
    </source>
</reference>
<accession>A0A1S7QBF0</accession>
<dbReference type="Proteomes" id="UP000191988">
    <property type="component" value="Unassembled WGS sequence"/>
</dbReference>
<dbReference type="AlphaFoldDB" id="A0A1S7QBF0"/>
<dbReference type="GO" id="GO:0006355">
    <property type="term" value="P:regulation of DNA-templated transcription"/>
    <property type="evidence" value="ECO:0007669"/>
    <property type="project" value="InterPro"/>
</dbReference>
<dbReference type="InterPro" id="IPR010985">
    <property type="entry name" value="Ribbon_hlx_hlx"/>
</dbReference>
<dbReference type="STRING" id="1183432.AGR3A_Cc420192"/>
<evidence type="ECO:0000259" key="1">
    <source>
        <dbReference type="Pfam" id="PF03869"/>
    </source>
</evidence>
<proteinExistence type="predicted"/>
<keyword evidence="3" id="KW-1185">Reference proteome</keyword>
<evidence type="ECO:0000313" key="3">
    <source>
        <dbReference type="Proteomes" id="UP000191988"/>
    </source>
</evidence>
<dbReference type="SUPFAM" id="SSF47598">
    <property type="entry name" value="Ribbon-helix-helix"/>
    <property type="match status" value="1"/>
</dbReference>
<gene>
    <name evidence="2" type="ORF">AGR3A_Cc420192</name>
</gene>
<name>A0A1S7QBF0_9HYPH</name>
<dbReference type="Gene3D" id="1.10.1220.10">
    <property type="entry name" value="Met repressor-like"/>
    <property type="match status" value="1"/>
</dbReference>
<dbReference type="RefSeq" id="WP_080842312.1">
    <property type="nucleotide sequence ID" value="NZ_LT009723.1"/>
</dbReference>
<dbReference type="GO" id="GO:0003677">
    <property type="term" value="F:DNA binding"/>
    <property type="evidence" value="ECO:0007669"/>
    <property type="project" value="InterPro"/>
</dbReference>
<dbReference type="Pfam" id="PF03869">
    <property type="entry name" value="Arc"/>
    <property type="match status" value="1"/>
</dbReference>
<protein>
    <recommendedName>
        <fullName evidence="1">Arc-like DNA binding domain-containing protein</fullName>
    </recommendedName>
</protein>